<reference evidence="2 3" key="1">
    <citation type="submission" date="2019-01" db="EMBL/GenBank/DDBJ databases">
        <authorList>
            <person name="Sayadi A."/>
        </authorList>
    </citation>
    <scope>NUCLEOTIDE SEQUENCE [LARGE SCALE GENOMIC DNA]</scope>
</reference>
<dbReference type="PROSITE" id="PS51837">
    <property type="entry name" value="LITAF"/>
    <property type="match status" value="1"/>
</dbReference>
<keyword evidence="3" id="KW-1185">Reference proteome</keyword>
<dbReference type="InterPro" id="IPR006629">
    <property type="entry name" value="LITAF"/>
</dbReference>
<gene>
    <name evidence="2" type="ORF">CALMAC_LOCUS2727</name>
</gene>
<proteinExistence type="predicted"/>
<dbReference type="Pfam" id="PF10601">
    <property type="entry name" value="zf-LITAF-like"/>
    <property type="match status" value="1"/>
</dbReference>
<evidence type="ECO:0000313" key="2">
    <source>
        <dbReference type="EMBL" id="VEN37500.1"/>
    </source>
</evidence>
<evidence type="ECO:0000313" key="3">
    <source>
        <dbReference type="Proteomes" id="UP000410492"/>
    </source>
</evidence>
<dbReference type="SMART" id="SM00714">
    <property type="entry name" value="LITAF"/>
    <property type="match status" value="1"/>
</dbReference>
<feature type="domain" description="LITAF" evidence="1">
    <location>
        <begin position="110"/>
        <end position="193"/>
    </location>
</feature>
<name>A0A653BQ62_CALMS</name>
<evidence type="ECO:0000259" key="1">
    <source>
        <dbReference type="PROSITE" id="PS51837"/>
    </source>
</evidence>
<dbReference type="Proteomes" id="UP000410492">
    <property type="component" value="Unassembled WGS sequence"/>
</dbReference>
<accession>A0A653BQ62</accession>
<dbReference type="AlphaFoldDB" id="A0A653BQ62"/>
<dbReference type="OrthoDB" id="7765058at2759"/>
<protein>
    <recommendedName>
        <fullName evidence="1">LITAF domain-containing protein</fullName>
    </recommendedName>
</protein>
<organism evidence="2 3">
    <name type="scientific">Callosobruchus maculatus</name>
    <name type="common">Southern cowpea weevil</name>
    <name type="synonym">Pulse bruchid</name>
    <dbReference type="NCBI Taxonomy" id="64391"/>
    <lineage>
        <taxon>Eukaryota</taxon>
        <taxon>Metazoa</taxon>
        <taxon>Ecdysozoa</taxon>
        <taxon>Arthropoda</taxon>
        <taxon>Hexapoda</taxon>
        <taxon>Insecta</taxon>
        <taxon>Pterygota</taxon>
        <taxon>Neoptera</taxon>
        <taxon>Endopterygota</taxon>
        <taxon>Coleoptera</taxon>
        <taxon>Polyphaga</taxon>
        <taxon>Cucujiformia</taxon>
        <taxon>Chrysomeloidea</taxon>
        <taxon>Chrysomelidae</taxon>
        <taxon>Bruchinae</taxon>
        <taxon>Bruchini</taxon>
        <taxon>Callosobruchus</taxon>
    </lineage>
</organism>
<sequence length="217" mass="25011">MSSEENLELSEHFVQQHPDAGVNFYTNDKEIKEITRKEREVQKTGNLRQQLTEKFKQFGCREKLRKASEKVCLPRLEHLCRTVRNFDNKSCSRSNCPEFNNRSSNGLNKGAHAFRTTVESWNSSTLKVKCPKCNVTDRPCIRKQKNKIATSSVGAFCMNTCWPICFMPFLMPQSSTLDLYCKHCGFFMGEYNRATGKLLCRCKSEGKKLTRVPCKVE</sequence>
<dbReference type="EMBL" id="CAACVG010003436">
    <property type="protein sequence ID" value="VEN37500.1"/>
    <property type="molecule type" value="Genomic_DNA"/>
</dbReference>